<proteinExistence type="predicted"/>
<reference evidence="2" key="1">
    <citation type="submission" date="2023-03" db="EMBL/GenBank/DDBJ databases">
        <title>Massive genome expansion in bonnet fungi (Mycena s.s.) driven by repeated elements and novel gene families across ecological guilds.</title>
        <authorList>
            <consortium name="Lawrence Berkeley National Laboratory"/>
            <person name="Harder C.B."/>
            <person name="Miyauchi S."/>
            <person name="Viragh M."/>
            <person name="Kuo A."/>
            <person name="Thoen E."/>
            <person name="Andreopoulos B."/>
            <person name="Lu D."/>
            <person name="Skrede I."/>
            <person name="Drula E."/>
            <person name="Henrissat B."/>
            <person name="Morin E."/>
            <person name="Kohler A."/>
            <person name="Barry K."/>
            <person name="LaButti K."/>
            <person name="Morin E."/>
            <person name="Salamov A."/>
            <person name="Lipzen A."/>
            <person name="Mereny Z."/>
            <person name="Hegedus B."/>
            <person name="Baldrian P."/>
            <person name="Stursova M."/>
            <person name="Weitz H."/>
            <person name="Taylor A."/>
            <person name="Grigoriev I.V."/>
            <person name="Nagy L.G."/>
            <person name="Martin F."/>
            <person name="Kauserud H."/>
        </authorList>
    </citation>
    <scope>NUCLEOTIDE SEQUENCE</scope>
    <source>
        <strain evidence="2">9144</strain>
    </source>
</reference>
<organism evidence="2 3">
    <name type="scientific">Mycena pura</name>
    <dbReference type="NCBI Taxonomy" id="153505"/>
    <lineage>
        <taxon>Eukaryota</taxon>
        <taxon>Fungi</taxon>
        <taxon>Dikarya</taxon>
        <taxon>Basidiomycota</taxon>
        <taxon>Agaricomycotina</taxon>
        <taxon>Agaricomycetes</taxon>
        <taxon>Agaricomycetidae</taxon>
        <taxon>Agaricales</taxon>
        <taxon>Marasmiineae</taxon>
        <taxon>Mycenaceae</taxon>
        <taxon>Mycena</taxon>
    </lineage>
</organism>
<feature type="region of interest" description="Disordered" evidence="1">
    <location>
        <begin position="70"/>
        <end position="101"/>
    </location>
</feature>
<feature type="compositionally biased region" description="Basic and acidic residues" evidence="1">
    <location>
        <begin position="399"/>
        <end position="416"/>
    </location>
</feature>
<protein>
    <submittedName>
        <fullName evidence="2">Uncharacterized protein</fullName>
    </submittedName>
</protein>
<dbReference type="AlphaFoldDB" id="A0AAD6YFL2"/>
<evidence type="ECO:0000256" key="1">
    <source>
        <dbReference type="SAM" id="MobiDB-lite"/>
    </source>
</evidence>
<keyword evidence="3" id="KW-1185">Reference proteome</keyword>
<dbReference type="EMBL" id="JARJCW010000014">
    <property type="protein sequence ID" value="KAJ7217193.1"/>
    <property type="molecule type" value="Genomic_DNA"/>
</dbReference>
<accession>A0AAD6YFL2</accession>
<feature type="region of interest" description="Disordered" evidence="1">
    <location>
        <begin position="389"/>
        <end position="425"/>
    </location>
</feature>
<name>A0AAD6YFL2_9AGAR</name>
<feature type="compositionally biased region" description="Basic residues" evidence="1">
    <location>
        <begin position="75"/>
        <end position="85"/>
    </location>
</feature>
<evidence type="ECO:0000313" key="3">
    <source>
        <dbReference type="Proteomes" id="UP001219525"/>
    </source>
</evidence>
<sequence length="636" mass="69646">MSRVATLRCSPRARRAAIPDAHACAPLTVHSRDAHGPMPATLHHARARPTARIRSARPFHDATTAHNVHAAPARSLHHAHAKAQSRHGESEATTTSSKSGAARARAFECHAATLIRSVRGWQNPLTPRLTCTSPFLASHAAHHTSRAHSAARQPRCMLQARCDKYRVVRGAKSETDGLGCVTRLSELYLAKSARGLCYISRHFTGLARRLTITGRLPYARRPPYTPRLWSSAGLWPWRSWDLHHGSRSLECTPRYALCGRGKLHATFTLPPTPPTTADALLEMWQGTNPSRPFIDASTLPVGRVGASAAQKLGPVVFFGLQHLYCNGQSMSGFDSRRAHGCGARRFTKKDLVLHLVTRHCLPIFGTLQAPAHLVRLRLQPAEQKRAVSRAVLKKKRMAPKLENDSDKSFKKPRLQEDSNTSVSSKRVMEVGTALVSGQRKRPRSAFASQPQADNLALFQDDANKRTAHLFTFSSTIPLLSASPVLPALSLASLEDPSPEPMLPSVSLPAPEPTLPPVSLPSPEPMLLSVPLPVLCLDPYPSPAPSPMLPSLTLPSLEGPSPAPTPITLPTLPLAPLPTLEEYCRLRRIDERTQNRLVKLEYEPGQPLEDLRALPEEDWKGAGFTALSWPALLRKLA</sequence>
<comment type="caution">
    <text evidence="2">The sequence shown here is derived from an EMBL/GenBank/DDBJ whole genome shotgun (WGS) entry which is preliminary data.</text>
</comment>
<dbReference type="Proteomes" id="UP001219525">
    <property type="component" value="Unassembled WGS sequence"/>
</dbReference>
<evidence type="ECO:0000313" key="2">
    <source>
        <dbReference type="EMBL" id="KAJ7217193.1"/>
    </source>
</evidence>
<gene>
    <name evidence="2" type="ORF">GGX14DRAFT_602543</name>
</gene>